<sequence>MPPTGSAPPAPPAGSGTSTDEAGPRERLRVGAPVSGTVVALRDVPDPVFAQAFAGPGLAIEPSVDGDGISTVVAPAAGTVGSLFPHAFALEATGGRTVLVHLGIDTVRLGGEGFQLHVEPGDRVEAGATLLSWEPPRVAALGLATVCSVIALQGDPSLLTSLVRPGAAVRAGDPILAWG</sequence>
<dbReference type="EMBL" id="SDJR01000001">
    <property type="protein sequence ID" value="RXR27975.1"/>
    <property type="molecule type" value="Genomic_DNA"/>
</dbReference>
<evidence type="ECO:0000313" key="11">
    <source>
        <dbReference type="Proteomes" id="UP000289805"/>
    </source>
</evidence>
<dbReference type="PANTHER" id="PTHR45008">
    <property type="entry name" value="PTS SYSTEM GLUCOSE-SPECIFIC EIIA COMPONENT"/>
    <property type="match status" value="1"/>
</dbReference>
<evidence type="ECO:0000256" key="6">
    <source>
        <dbReference type="ARBA" id="ARBA00022777"/>
    </source>
</evidence>
<dbReference type="InterPro" id="IPR011055">
    <property type="entry name" value="Dup_hybrid_motif"/>
</dbReference>
<keyword evidence="2" id="KW-0813">Transport</keyword>
<dbReference type="PROSITE" id="PS00371">
    <property type="entry name" value="PTS_EIIA_TYPE_1_HIS"/>
    <property type="match status" value="1"/>
</dbReference>
<evidence type="ECO:0000256" key="2">
    <source>
        <dbReference type="ARBA" id="ARBA00022448"/>
    </source>
</evidence>
<protein>
    <submittedName>
        <fullName evidence="10">PTS glucose transporter subunit IIA</fullName>
    </submittedName>
</protein>
<dbReference type="STRING" id="1713.GCA_000718325_01395"/>
<evidence type="ECO:0000256" key="1">
    <source>
        <dbReference type="ARBA" id="ARBA00004496"/>
    </source>
</evidence>
<dbReference type="InterPro" id="IPR050890">
    <property type="entry name" value="PTS_EIIA_component"/>
</dbReference>
<dbReference type="Pfam" id="PF00358">
    <property type="entry name" value="PTS_EIIA_1"/>
    <property type="match status" value="1"/>
</dbReference>
<evidence type="ECO:0000313" key="9">
    <source>
        <dbReference type="EMBL" id="RXR27975.1"/>
    </source>
</evidence>
<comment type="caution">
    <text evidence="10">The sequence shown here is derived from an EMBL/GenBank/DDBJ whole genome shotgun (WGS) entry which is preliminary data.</text>
</comment>
<dbReference type="Gene3D" id="2.70.70.10">
    <property type="entry name" value="Glucose Permease (Domain IIA)"/>
    <property type="match status" value="1"/>
</dbReference>
<keyword evidence="5" id="KW-0598">Phosphotransferase system</keyword>
<evidence type="ECO:0000259" key="8">
    <source>
        <dbReference type="PROSITE" id="PS51093"/>
    </source>
</evidence>
<feature type="domain" description="PTS EIIA type-1" evidence="8">
    <location>
        <begin position="46"/>
        <end position="153"/>
    </location>
</feature>
<dbReference type="InterPro" id="IPR001127">
    <property type="entry name" value="PTS_EIIA_1_perm"/>
</dbReference>
<proteinExistence type="predicted"/>
<dbReference type="Proteomes" id="UP000289805">
    <property type="component" value="Unassembled WGS sequence"/>
</dbReference>
<evidence type="ECO:0000256" key="3">
    <source>
        <dbReference type="ARBA" id="ARBA00022597"/>
    </source>
</evidence>
<keyword evidence="4" id="KW-0808">Transferase</keyword>
<feature type="region of interest" description="Disordered" evidence="7">
    <location>
        <begin position="1"/>
        <end position="30"/>
    </location>
</feature>
<dbReference type="OrthoDB" id="9797715at2"/>
<comment type="subcellular location">
    <subcellularLocation>
        <location evidence="1">Cytoplasm</location>
    </subcellularLocation>
</comment>
<dbReference type="GO" id="GO:0005737">
    <property type="term" value="C:cytoplasm"/>
    <property type="evidence" value="ECO:0007669"/>
    <property type="project" value="UniProtKB-SubCell"/>
</dbReference>
<evidence type="ECO:0000256" key="7">
    <source>
        <dbReference type="SAM" id="MobiDB-lite"/>
    </source>
</evidence>
<accession>A0A4V1N5K8</accession>
<dbReference type="PANTHER" id="PTHR45008:SF1">
    <property type="entry name" value="PTS SYSTEM GLUCOSE-SPECIFIC EIIA COMPONENT"/>
    <property type="match status" value="1"/>
</dbReference>
<name>A0A4V1N5K8_9CELL</name>
<evidence type="ECO:0000256" key="5">
    <source>
        <dbReference type="ARBA" id="ARBA00022683"/>
    </source>
</evidence>
<dbReference type="Proteomes" id="UP000290517">
    <property type="component" value="Unassembled WGS sequence"/>
</dbReference>
<keyword evidence="3 10" id="KW-0762">Sugar transport</keyword>
<gene>
    <name evidence="9" type="ORF">EQW73_01325</name>
    <name evidence="10" type="ORF">EQW78_04430</name>
</gene>
<dbReference type="GO" id="GO:0009401">
    <property type="term" value="P:phosphoenolpyruvate-dependent sugar phosphotransferase system"/>
    <property type="evidence" value="ECO:0007669"/>
    <property type="project" value="UniProtKB-KW"/>
</dbReference>
<evidence type="ECO:0000256" key="4">
    <source>
        <dbReference type="ARBA" id="ARBA00022679"/>
    </source>
</evidence>
<evidence type="ECO:0000313" key="10">
    <source>
        <dbReference type="EMBL" id="RXR36016.1"/>
    </source>
</evidence>
<keyword evidence="6" id="KW-0418">Kinase</keyword>
<dbReference type="AlphaFoldDB" id="A0A4V1N5K8"/>
<dbReference type="EMBL" id="SDJQ01000006">
    <property type="protein sequence ID" value="RXR36016.1"/>
    <property type="molecule type" value="Genomic_DNA"/>
</dbReference>
<dbReference type="SUPFAM" id="SSF51261">
    <property type="entry name" value="Duplicated hybrid motif"/>
    <property type="match status" value="1"/>
</dbReference>
<evidence type="ECO:0000313" key="12">
    <source>
        <dbReference type="Proteomes" id="UP000290517"/>
    </source>
</evidence>
<organism evidence="10 11">
    <name type="scientific">Oerskovia turbata</name>
    <dbReference type="NCBI Taxonomy" id="1713"/>
    <lineage>
        <taxon>Bacteria</taxon>
        <taxon>Bacillati</taxon>
        <taxon>Actinomycetota</taxon>
        <taxon>Actinomycetes</taxon>
        <taxon>Micrococcales</taxon>
        <taxon>Cellulomonadaceae</taxon>
        <taxon>Oerskovia</taxon>
    </lineage>
</organism>
<reference evidence="11 12" key="1">
    <citation type="submission" date="2019-01" db="EMBL/GenBank/DDBJ databases">
        <title>Oerskovia turbata Genome sequencing and assembly.</title>
        <authorList>
            <person name="Dou T."/>
        </authorList>
    </citation>
    <scope>NUCLEOTIDE SEQUENCE [LARGE SCALE GENOMIC DNA]</scope>
    <source>
        <strain evidence="10 11">JCM12123</strain>
        <strain evidence="9 12">JCM3160</strain>
    </source>
</reference>
<dbReference type="PROSITE" id="PS51093">
    <property type="entry name" value="PTS_EIIA_TYPE_1"/>
    <property type="match status" value="1"/>
</dbReference>
<keyword evidence="12" id="KW-1185">Reference proteome</keyword>
<dbReference type="GO" id="GO:0016301">
    <property type="term" value="F:kinase activity"/>
    <property type="evidence" value="ECO:0007669"/>
    <property type="project" value="UniProtKB-KW"/>
</dbReference>
<feature type="compositionally biased region" description="Pro residues" evidence="7">
    <location>
        <begin position="1"/>
        <end position="12"/>
    </location>
</feature>